<accession>A0A6M0RG61</accession>
<proteinExistence type="predicted"/>
<dbReference type="GO" id="GO:0008734">
    <property type="term" value="F:L-aspartate oxidase activity"/>
    <property type="evidence" value="ECO:0007669"/>
    <property type="project" value="InterPro"/>
</dbReference>
<feature type="signal peptide" evidence="1">
    <location>
        <begin position="1"/>
        <end position="26"/>
    </location>
</feature>
<sequence length="631" mass="69677">MARRSLRKYLSCLTAFIIGSSCSTQVQVIAPALSNPLPPPPPLILPNGRPNLIPLPTAQEIWKCEVVVIGGSLGGVAAAYHAMQAGTTTCLIELTPWLGGQISSQGVSAIDASRAMWAYQSFAPSWRTFKQKIAQQTVTLPEWTGRATVTVNDVNSCWVSRLCFVPKAGATAAQQHLENVLPKAPKSRWQTQTAFKGATFDDSGQEIVAIHAIQRIPKESNYMPMGRLSQELASWYAWSADDTFEKVPLRLEPPKGKRMIVIDATDTGEFVGWANLPHRLGSEAKTTTGEVNGAQKDNPQCTQAFTYPFVVAIHDDGGKGLAVLEQTLQQYPPFYASHEHEKIFEMEGFPFFEGRSFFNYRRIVSNTRNSPFYSVPVRGDMTMVNWNRGNDWSWMDTPLIYTAEQVKRSGQQQNWLGGISTIALRHGEDHALLFARWLLKTQSKPHLPLSYLMGDEAYMGTQSGLSLVPYIREGRRILGRAAYGDKAFLMREADVRNDQVGGRDFTPTTVAVTHYDVDIHGCRYRNGAPTGEAVTAPAAGFVVRPVQIPLESMIPQEINNLLIGGKSLAVSHIVNAVTRVHTSEWGVGAAAGTTSAWLAKRPDLTPADIVKQGHMTKLQEQMLSQNLRLTW</sequence>
<evidence type="ECO:0000313" key="2">
    <source>
        <dbReference type="EMBL" id="NEZ55257.1"/>
    </source>
</evidence>
<name>A0A6M0RG61_9CYAN</name>
<dbReference type="Gene3D" id="3.50.50.60">
    <property type="entry name" value="FAD/NAD(P)-binding domain"/>
    <property type="match status" value="1"/>
</dbReference>
<feature type="chain" id="PRO_5026775496" evidence="1">
    <location>
        <begin position="27"/>
        <end position="631"/>
    </location>
</feature>
<dbReference type="PROSITE" id="PS51257">
    <property type="entry name" value="PROKAR_LIPOPROTEIN"/>
    <property type="match status" value="1"/>
</dbReference>
<evidence type="ECO:0000313" key="3">
    <source>
        <dbReference type="Proteomes" id="UP000481033"/>
    </source>
</evidence>
<organism evidence="2 3">
    <name type="scientific">Adonisia turfae CCMR0081</name>
    <dbReference type="NCBI Taxonomy" id="2292702"/>
    <lineage>
        <taxon>Bacteria</taxon>
        <taxon>Bacillati</taxon>
        <taxon>Cyanobacteriota</taxon>
        <taxon>Adonisia</taxon>
        <taxon>Adonisia turfae</taxon>
    </lineage>
</organism>
<dbReference type="EMBL" id="QXHD01000004">
    <property type="protein sequence ID" value="NEZ55257.1"/>
    <property type="molecule type" value="Genomic_DNA"/>
</dbReference>
<dbReference type="PANTHER" id="PTHR42716">
    <property type="entry name" value="L-ASPARTATE OXIDASE"/>
    <property type="match status" value="1"/>
</dbReference>
<dbReference type="SUPFAM" id="SSF51905">
    <property type="entry name" value="FAD/NAD(P)-binding domain"/>
    <property type="match status" value="1"/>
</dbReference>
<dbReference type="Pfam" id="PF12831">
    <property type="entry name" value="FAD_oxidored"/>
    <property type="match status" value="2"/>
</dbReference>
<keyword evidence="3" id="KW-1185">Reference proteome</keyword>
<dbReference type="AlphaFoldDB" id="A0A6M0RG61"/>
<dbReference type="Proteomes" id="UP000481033">
    <property type="component" value="Unassembled WGS sequence"/>
</dbReference>
<protein>
    <submittedName>
        <fullName evidence="2">FAD-dependent oxidoreductase</fullName>
    </submittedName>
</protein>
<evidence type="ECO:0000256" key="1">
    <source>
        <dbReference type="SAM" id="SignalP"/>
    </source>
</evidence>
<dbReference type="InterPro" id="IPR005288">
    <property type="entry name" value="NadB"/>
</dbReference>
<keyword evidence="1" id="KW-0732">Signal</keyword>
<dbReference type="InterPro" id="IPR036188">
    <property type="entry name" value="FAD/NAD-bd_sf"/>
</dbReference>
<dbReference type="RefSeq" id="WP_163697050.1">
    <property type="nucleotide sequence ID" value="NZ_QXHD01000004.1"/>
</dbReference>
<gene>
    <name evidence="2" type="ORF">DXZ20_06110</name>
</gene>
<comment type="caution">
    <text evidence="2">The sequence shown here is derived from an EMBL/GenBank/DDBJ whole genome shotgun (WGS) entry which is preliminary data.</text>
</comment>
<dbReference type="GO" id="GO:0009435">
    <property type="term" value="P:NAD+ biosynthetic process"/>
    <property type="evidence" value="ECO:0007669"/>
    <property type="project" value="InterPro"/>
</dbReference>
<reference evidence="2 3" key="1">
    <citation type="journal article" date="2020" name="Microb. Ecol.">
        <title>Ecogenomics of the Marine Benthic Filamentous Cyanobacterium Adonisia.</title>
        <authorList>
            <person name="Walter J.M."/>
            <person name="Coutinho F.H."/>
            <person name="Leomil L."/>
            <person name="Hargreaves P.I."/>
            <person name="Campeao M.E."/>
            <person name="Vieira V.V."/>
            <person name="Silva B.S."/>
            <person name="Fistarol G.O."/>
            <person name="Salomon P.S."/>
            <person name="Sawabe T."/>
            <person name="Mino S."/>
            <person name="Hosokawa M."/>
            <person name="Miyashita H."/>
            <person name="Maruyama F."/>
            <person name="van Verk M.C."/>
            <person name="Dutilh B.E."/>
            <person name="Thompson C.C."/>
            <person name="Thompson F.L."/>
        </authorList>
    </citation>
    <scope>NUCLEOTIDE SEQUENCE [LARGE SCALE GENOMIC DNA]</scope>
    <source>
        <strain evidence="2 3">CCMR0081</strain>
    </source>
</reference>
<dbReference type="PANTHER" id="PTHR42716:SF1">
    <property type="entry name" value="SLL0471 PROTEIN"/>
    <property type="match status" value="1"/>
</dbReference>